<dbReference type="Proteomes" id="UP000634136">
    <property type="component" value="Unassembled WGS sequence"/>
</dbReference>
<keyword evidence="2" id="KW-0732">Signal</keyword>
<dbReference type="Pfam" id="PF08284">
    <property type="entry name" value="RVP_2"/>
    <property type="match status" value="1"/>
</dbReference>
<keyword evidence="4" id="KW-1185">Reference proteome</keyword>
<dbReference type="AlphaFoldDB" id="A0A834X5P1"/>
<evidence type="ECO:0000313" key="3">
    <source>
        <dbReference type="EMBL" id="KAF7838717.1"/>
    </source>
</evidence>
<organism evidence="3 4">
    <name type="scientific">Senna tora</name>
    <dbReference type="NCBI Taxonomy" id="362788"/>
    <lineage>
        <taxon>Eukaryota</taxon>
        <taxon>Viridiplantae</taxon>
        <taxon>Streptophyta</taxon>
        <taxon>Embryophyta</taxon>
        <taxon>Tracheophyta</taxon>
        <taxon>Spermatophyta</taxon>
        <taxon>Magnoliopsida</taxon>
        <taxon>eudicotyledons</taxon>
        <taxon>Gunneridae</taxon>
        <taxon>Pentapetalae</taxon>
        <taxon>rosids</taxon>
        <taxon>fabids</taxon>
        <taxon>Fabales</taxon>
        <taxon>Fabaceae</taxon>
        <taxon>Caesalpinioideae</taxon>
        <taxon>Cassia clade</taxon>
        <taxon>Senna</taxon>
    </lineage>
</organism>
<feature type="compositionally biased region" description="Basic and acidic residues" evidence="1">
    <location>
        <begin position="39"/>
        <end position="48"/>
    </location>
</feature>
<feature type="chain" id="PRO_5032752723" evidence="2">
    <location>
        <begin position="31"/>
        <end position="383"/>
    </location>
</feature>
<evidence type="ECO:0000256" key="1">
    <source>
        <dbReference type="SAM" id="MobiDB-lite"/>
    </source>
</evidence>
<sequence>MGSQAQNGIPSSPVSVSLFLWLLRVPRTTSTNASSSNSRKTESKDGEARSTNSSSLDEHEQVQEAVGRGDCQKNRRRIHQFMRSWWGMGHVAKGQGICRGLKVEMQGAEIKQNFYLFNLGEVDVILGIEWLESLGEVNVNWRLLTMRYRNNEKEITLKGDASLARTEVAFKTVMKSIRKGGQGFLIELGRMEGQTEREEVVDEKVQQLLKEFSEGEKLELKAFSVWKFDEFDDWEKEVQQDESLMTIKQQVITGEKPPAGELVKEYTNLSFHYITLCILFAGCVLDNCLLQINEPIPISTFLEQNGSGMKRIGDHSGPSVSDEVGFHDDSHISQSRKERLVPDEIGQVEPLFRRCLKVQMHRVLIPGMVERLERSLQALAVSH</sequence>
<gene>
    <name evidence="3" type="ORF">G2W53_007199</name>
</gene>
<proteinExistence type="predicted"/>
<comment type="caution">
    <text evidence="3">The sequence shown here is derived from an EMBL/GenBank/DDBJ whole genome shotgun (WGS) entry which is preliminary data.</text>
</comment>
<dbReference type="OrthoDB" id="1738534at2759"/>
<feature type="region of interest" description="Disordered" evidence="1">
    <location>
        <begin position="30"/>
        <end position="69"/>
    </location>
</feature>
<reference evidence="3" key="1">
    <citation type="submission" date="2020-09" db="EMBL/GenBank/DDBJ databases">
        <title>Genome-Enabled Discovery of Anthraquinone Biosynthesis in Senna tora.</title>
        <authorList>
            <person name="Kang S.-H."/>
            <person name="Pandey R.P."/>
            <person name="Lee C.-M."/>
            <person name="Sim J.-S."/>
            <person name="Jeong J.-T."/>
            <person name="Choi B.-S."/>
            <person name="Jung M."/>
            <person name="Ginzburg D."/>
            <person name="Zhao K."/>
            <person name="Won S.Y."/>
            <person name="Oh T.-J."/>
            <person name="Yu Y."/>
            <person name="Kim N.-H."/>
            <person name="Lee O.R."/>
            <person name="Lee T.-H."/>
            <person name="Bashyal P."/>
            <person name="Kim T.-S."/>
            <person name="Lee W.-H."/>
            <person name="Kawkins C."/>
            <person name="Kim C.-K."/>
            <person name="Kim J.S."/>
            <person name="Ahn B.O."/>
            <person name="Rhee S.Y."/>
            <person name="Sohng J.K."/>
        </authorList>
    </citation>
    <scope>NUCLEOTIDE SEQUENCE</scope>
    <source>
        <tissue evidence="3">Leaf</tissue>
    </source>
</reference>
<accession>A0A834X5P1</accession>
<protein>
    <submittedName>
        <fullName evidence="3">Retrovirus-related Pol polyprotein from transposon 17.6</fullName>
    </submittedName>
</protein>
<feature type="signal peptide" evidence="2">
    <location>
        <begin position="1"/>
        <end position="30"/>
    </location>
</feature>
<dbReference type="CDD" id="cd00303">
    <property type="entry name" value="retropepsin_like"/>
    <property type="match status" value="1"/>
</dbReference>
<evidence type="ECO:0000256" key="2">
    <source>
        <dbReference type="SAM" id="SignalP"/>
    </source>
</evidence>
<dbReference type="EMBL" id="JAAIUW010000003">
    <property type="protein sequence ID" value="KAF7838717.1"/>
    <property type="molecule type" value="Genomic_DNA"/>
</dbReference>
<name>A0A834X5P1_9FABA</name>
<evidence type="ECO:0000313" key="4">
    <source>
        <dbReference type="Proteomes" id="UP000634136"/>
    </source>
</evidence>